<evidence type="ECO:0000256" key="1">
    <source>
        <dbReference type="SAM" id="MobiDB-lite"/>
    </source>
</evidence>
<evidence type="ECO:0000256" key="2">
    <source>
        <dbReference type="SAM" id="Phobius"/>
    </source>
</evidence>
<sequence>MVCQCSFTFAFFKEASPPSNSYEEREFSMLKSKHSILKFRSSVTLSDPDLPSKFKELFEKDSNEILIKRYKCVYISHFISSYGKLYVTSNFLCFVESKLKNLQVVVRLEDIESYETHSSGVNIYAYNQKHTFTEFGGESGVAFLSNYLRLTKKSNSVGNSGVSSRSLSRQSTVPADGRTSNSPSPVSPPIKPSRSKSSLSARQSMSPAAPLAFKSITGDSGSNGGLSTISDVAYKASCIPLLLLTRILSFAVSMATSSLQATPFGFQPPRAFTKFFAYIVLAFLAISVVYLYYRLDHIPLNDAAGLMNTNSYDSRNGPGGGGDEGDCRNEFQKLVASLQSLSQTLQRLEAKLTPG</sequence>
<keyword evidence="2" id="KW-0812">Transmembrane</keyword>
<dbReference type="InterPro" id="IPR004182">
    <property type="entry name" value="GRAM"/>
</dbReference>
<accession>A0A0R3VVT6</accession>
<keyword evidence="5" id="KW-1185">Reference proteome</keyword>
<dbReference type="EMBL" id="UYRS01000415">
    <property type="protein sequence ID" value="VDK23178.1"/>
    <property type="molecule type" value="Genomic_DNA"/>
</dbReference>
<dbReference type="InterPro" id="IPR011993">
    <property type="entry name" value="PH-like_dom_sf"/>
</dbReference>
<name>A0A0R3VVT6_TAEAS</name>
<reference evidence="4 5" key="2">
    <citation type="submission" date="2018-11" db="EMBL/GenBank/DDBJ databases">
        <authorList>
            <consortium name="Pathogen Informatics"/>
        </authorList>
    </citation>
    <scope>NUCLEOTIDE SEQUENCE [LARGE SCALE GENOMIC DNA]</scope>
</reference>
<reference evidence="6" key="1">
    <citation type="submission" date="2017-02" db="UniProtKB">
        <authorList>
            <consortium name="WormBaseParasite"/>
        </authorList>
    </citation>
    <scope>IDENTIFICATION</scope>
</reference>
<keyword evidence="2" id="KW-1133">Transmembrane helix</keyword>
<evidence type="ECO:0000313" key="6">
    <source>
        <dbReference type="WBParaSite" id="TASK_0000151601-mRNA-1"/>
    </source>
</evidence>
<keyword evidence="2" id="KW-0472">Membrane</keyword>
<gene>
    <name evidence="4" type="ORF">TASK_LOCUS1517</name>
</gene>
<dbReference type="WBParaSite" id="TASK_0000151601-mRNA-1">
    <property type="protein sequence ID" value="TASK_0000151601-mRNA-1"/>
    <property type="gene ID" value="TASK_0000151601"/>
</dbReference>
<dbReference type="Gene3D" id="2.30.29.30">
    <property type="entry name" value="Pleckstrin-homology domain (PH domain)/Phosphotyrosine-binding domain (PTB)"/>
    <property type="match status" value="1"/>
</dbReference>
<protein>
    <submittedName>
        <fullName evidence="6">GRAM domain-containing protein</fullName>
    </submittedName>
</protein>
<proteinExistence type="predicted"/>
<organism evidence="6">
    <name type="scientific">Taenia asiatica</name>
    <name type="common">Asian tapeworm</name>
    <dbReference type="NCBI Taxonomy" id="60517"/>
    <lineage>
        <taxon>Eukaryota</taxon>
        <taxon>Metazoa</taxon>
        <taxon>Spiralia</taxon>
        <taxon>Lophotrochozoa</taxon>
        <taxon>Platyhelminthes</taxon>
        <taxon>Cestoda</taxon>
        <taxon>Eucestoda</taxon>
        <taxon>Cyclophyllidea</taxon>
        <taxon>Taeniidae</taxon>
        <taxon>Taenia</taxon>
    </lineage>
</organism>
<dbReference type="AlphaFoldDB" id="A0A0R3VVT6"/>
<evidence type="ECO:0000313" key="5">
    <source>
        <dbReference type="Proteomes" id="UP000282613"/>
    </source>
</evidence>
<dbReference type="Pfam" id="PF02893">
    <property type="entry name" value="GRAM"/>
    <property type="match status" value="1"/>
</dbReference>
<evidence type="ECO:0000259" key="3">
    <source>
        <dbReference type="Pfam" id="PF02893"/>
    </source>
</evidence>
<dbReference type="OrthoDB" id="6266741at2759"/>
<feature type="compositionally biased region" description="Low complexity" evidence="1">
    <location>
        <begin position="155"/>
        <end position="171"/>
    </location>
</feature>
<evidence type="ECO:0000313" key="4">
    <source>
        <dbReference type="EMBL" id="VDK23178.1"/>
    </source>
</evidence>
<feature type="region of interest" description="Disordered" evidence="1">
    <location>
        <begin position="155"/>
        <end position="199"/>
    </location>
</feature>
<feature type="domain" description="GRAM" evidence="3">
    <location>
        <begin position="53"/>
        <end position="124"/>
    </location>
</feature>
<dbReference type="Proteomes" id="UP000282613">
    <property type="component" value="Unassembled WGS sequence"/>
</dbReference>
<feature type="transmembrane region" description="Helical" evidence="2">
    <location>
        <begin position="275"/>
        <end position="293"/>
    </location>
</feature>